<keyword evidence="3" id="KW-1185">Reference proteome</keyword>
<dbReference type="EMBL" id="OBDY01000062">
    <property type="protein sequence ID" value="SNY75988.1"/>
    <property type="molecule type" value="Genomic_DNA"/>
</dbReference>
<organism evidence="2 3">
    <name type="scientific">Paractinoplanes atraurantiacus</name>
    <dbReference type="NCBI Taxonomy" id="1036182"/>
    <lineage>
        <taxon>Bacteria</taxon>
        <taxon>Bacillati</taxon>
        <taxon>Actinomycetota</taxon>
        <taxon>Actinomycetes</taxon>
        <taxon>Micromonosporales</taxon>
        <taxon>Micromonosporaceae</taxon>
        <taxon>Paractinoplanes</taxon>
    </lineage>
</organism>
<evidence type="ECO:0000313" key="2">
    <source>
        <dbReference type="EMBL" id="SNY75988.1"/>
    </source>
</evidence>
<dbReference type="Proteomes" id="UP000219612">
    <property type="component" value="Unassembled WGS sequence"/>
</dbReference>
<protein>
    <submittedName>
        <fullName evidence="2">Uncharacterized protein</fullName>
    </submittedName>
</protein>
<evidence type="ECO:0000313" key="3">
    <source>
        <dbReference type="Proteomes" id="UP000219612"/>
    </source>
</evidence>
<accession>A0A285KTL0</accession>
<reference evidence="2 3" key="1">
    <citation type="submission" date="2017-09" db="EMBL/GenBank/DDBJ databases">
        <authorList>
            <person name="Ehlers B."/>
            <person name="Leendertz F.H."/>
        </authorList>
    </citation>
    <scope>NUCLEOTIDE SEQUENCE [LARGE SCALE GENOMIC DNA]</scope>
    <source>
        <strain evidence="2 3">CGMCC 4.6857</strain>
    </source>
</reference>
<feature type="compositionally biased region" description="Basic and acidic residues" evidence="1">
    <location>
        <begin position="9"/>
        <end position="22"/>
    </location>
</feature>
<name>A0A285KTL0_9ACTN</name>
<gene>
    <name evidence="2" type="ORF">SAMN05421748_1625</name>
</gene>
<proteinExistence type="predicted"/>
<evidence type="ECO:0000256" key="1">
    <source>
        <dbReference type="SAM" id="MobiDB-lite"/>
    </source>
</evidence>
<sequence>MAFQNILPKKREELPRPPAELKKKGKKKFEPRRDGN</sequence>
<dbReference type="AlphaFoldDB" id="A0A285KTL0"/>
<feature type="region of interest" description="Disordered" evidence="1">
    <location>
        <begin position="1"/>
        <end position="36"/>
    </location>
</feature>